<dbReference type="InterPro" id="IPR012547">
    <property type="entry name" value="PDDEXK_9"/>
</dbReference>
<comment type="caution">
    <text evidence="1">The sequence shown here is derived from an EMBL/GenBank/DDBJ whole genome shotgun (WGS) entry which is preliminary data.</text>
</comment>
<evidence type="ECO:0000313" key="1">
    <source>
        <dbReference type="EMBL" id="EJW90532.1"/>
    </source>
</evidence>
<reference evidence="1" key="1">
    <citation type="journal article" date="2012" name="PLoS ONE">
        <title>Gene sets for utilization of primary and secondary nutrition supplies in the distal gut of endangered iberian lynx.</title>
        <authorList>
            <person name="Alcaide M."/>
            <person name="Messina E."/>
            <person name="Richter M."/>
            <person name="Bargiela R."/>
            <person name="Peplies J."/>
            <person name="Huws S.A."/>
            <person name="Newbold C.J."/>
            <person name="Golyshin P.N."/>
            <person name="Simon M.A."/>
            <person name="Lopez G."/>
            <person name="Yakimov M.M."/>
            <person name="Ferrer M."/>
        </authorList>
    </citation>
    <scope>NUCLEOTIDE SEQUENCE</scope>
</reference>
<organism evidence="1">
    <name type="scientific">gut metagenome</name>
    <dbReference type="NCBI Taxonomy" id="749906"/>
    <lineage>
        <taxon>unclassified sequences</taxon>
        <taxon>metagenomes</taxon>
        <taxon>organismal metagenomes</taxon>
    </lineage>
</organism>
<dbReference type="AlphaFoldDB" id="J9FLS7"/>
<protein>
    <submittedName>
        <fullName evidence="1">AAA-ATPase</fullName>
    </submittedName>
</protein>
<accession>J9FLS7</accession>
<proteinExistence type="predicted"/>
<feature type="non-terminal residue" evidence="1">
    <location>
        <position position="1"/>
    </location>
</feature>
<gene>
    <name evidence="1" type="ORF">EVA_21361</name>
</gene>
<sequence length="124" mass="14604">KDFGLFLLDFPNNEVKGGFLTMVASNYLQCGSQVDSWVKQAVFALQKGETDLFRKQLTSFLASIPYSMRRKSTEPERERYFQYTFYLLLRLMSVYTVCIEREQSEGRVDCVVETPKFVYIFEFK</sequence>
<dbReference type="EMBL" id="AMCI01008775">
    <property type="protein sequence ID" value="EJW90532.1"/>
    <property type="molecule type" value="Genomic_DNA"/>
</dbReference>
<name>J9FLS7_9ZZZZ</name>
<dbReference type="Pfam" id="PF08011">
    <property type="entry name" value="PDDEXK_9"/>
    <property type="match status" value="1"/>
</dbReference>
<feature type="non-terminal residue" evidence="1">
    <location>
        <position position="124"/>
    </location>
</feature>